<feature type="active site" evidence="4">
    <location>
        <position position="77"/>
    </location>
</feature>
<accession>A0A7C2B000</accession>
<evidence type="ECO:0000256" key="1">
    <source>
        <dbReference type="ARBA" id="ARBA00022801"/>
    </source>
</evidence>
<dbReference type="PROSITE" id="PS50122">
    <property type="entry name" value="CHEB"/>
    <property type="match status" value="1"/>
</dbReference>
<dbReference type="AlphaFoldDB" id="A0A7C2B000"/>
<dbReference type="Pfam" id="PF01339">
    <property type="entry name" value="CheB_methylest"/>
    <property type="match status" value="1"/>
</dbReference>
<keyword evidence="4" id="KW-0145">Chemotaxis</keyword>
<dbReference type="GO" id="GO:0000156">
    <property type="term" value="F:phosphorelay response regulator activity"/>
    <property type="evidence" value="ECO:0007669"/>
    <property type="project" value="InterPro"/>
</dbReference>
<dbReference type="GO" id="GO:0006935">
    <property type="term" value="P:chemotaxis"/>
    <property type="evidence" value="ECO:0007669"/>
    <property type="project" value="UniProtKB-UniRule"/>
</dbReference>
<organism evidence="6">
    <name type="scientific">Pseudomonas graminis</name>
    <dbReference type="NCBI Taxonomy" id="158627"/>
    <lineage>
        <taxon>Bacteria</taxon>
        <taxon>Pseudomonadati</taxon>
        <taxon>Pseudomonadota</taxon>
        <taxon>Gammaproteobacteria</taxon>
        <taxon>Pseudomonadales</taxon>
        <taxon>Pseudomonadaceae</taxon>
        <taxon>Pseudomonas</taxon>
    </lineage>
</organism>
<evidence type="ECO:0000256" key="3">
    <source>
        <dbReference type="ARBA" id="ARBA00048267"/>
    </source>
</evidence>
<dbReference type="EC" id="3.1.1.61" evidence="2"/>
<dbReference type="InterPro" id="IPR035909">
    <property type="entry name" value="CheB_C"/>
</dbReference>
<dbReference type="PANTHER" id="PTHR42872:SF6">
    <property type="entry name" value="PROTEIN-GLUTAMATE METHYLESTERASE_PROTEIN-GLUTAMINE GLUTAMINASE"/>
    <property type="match status" value="1"/>
</dbReference>
<protein>
    <recommendedName>
        <fullName evidence="2">protein-glutamate methylesterase</fullName>
        <ecNumber evidence="2">3.1.1.61</ecNumber>
    </recommendedName>
</protein>
<keyword evidence="1 4" id="KW-0378">Hydrolase</keyword>
<dbReference type="GO" id="GO:0008984">
    <property type="term" value="F:protein-glutamate methylesterase activity"/>
    <property type="evidence" value="ECO:0007669"/>
    <property type="project" value="UniProtKB-EC"/>
</dbReference>
<dbReference type="PANTHER" id="PTHR42872">
    <property type="entry name" value="PROTEIN-GLUTAMATE METHYLESTERASE/PROTEIN-GLUTAMINE GLUTAMINASE"/>
    <property type="match status" value="1"/>
</dbReference>
<dbReference type="CDD" id="cd16433">
    <property type="entry name" value="CheB"/>
    <property type="match status" value="1"/>
</dbReference>
<comment type="catalytic activity">
    <reaction evidence="3">
        <text>[protein]-L-glutamate 5-O-methyl ester + H2O = L-glutamyl-[protein] + methanol + H(+)</text>
        <dbReference type="Rhea" id="RHEA:23236"/>
        <dbReference type="Rhea" id="RHEA-COMP:10208"/>
        <dbReference type="Rhea" id="RHEA-COMP:10311"/>
        <dbReference type="ChEBI" id="CHEBI:15377"/>
        <dbReference type="ChEBI" id="CHEBI:15378"/>
        <dbReference type="ChEBI" id="CHEBI:17790"/>
        <dbReference type="ChEBI" id="CHEBI:29973"/>
        <dbReference type="ChEBI" id="CHEBI:82795"/>
        <dbReference type="EC" id="3.1.1.61"/>
    </reaction>
</comment>
<evidence type="ECO:0000256" key="4">
    <source>
        <dbReference type="PROSITE-ProRule" id="PRU00050"/>
    </source>
</evidence>
<feature type="domain" description="CheB-type methylesterase" evidence="5">
    <location>
        <begin position="42"/>
        <end position="228"/>
    </location>
</feature>
<feature type="active site" evidence="4">
    <location>
        <position position="50"/>
    </location>
</feature>
<comment type="caution">
    <text evidence="6">The sequence shown here is derived from an EMBL/GenBank/DDBJ whole genome shotgun (WGS) entry which is preliminary data.</text>
</comment>
<reference evidence="6" key="1">
    <citation type="journal article" date="2020" name="mSystems">
        <title>Genome- and Community-Level Interaction Insights into Carbon Utilization and Element Cycling Functions of Hydrothermarchaeota in Hydrothermal Sediment.</title>
        <authorList>
            <person name="Zhou Z."/>
            <person name="Liu Y."/>
            <person name="Xu W."/>
            <person name="Pan J."/>
            <person name="Luo Z.H."/>
            <person name="Li M."/>
        </authorList>
    </citation>
    <scope>NUCLEOTIDE SEQUENCE [LARGE SCALE GENOMIC DNA]</scope>
    <source>
        <strain evidence="6">SpSt-200</strain>
    </source>
</reference>
<gene>
    <name evidence="6" type="ORF">ENP23_22630</name>
</gene>
<dbReference type="Gene3D" id="3.40.50.180">
    <property type="entry name" value="Methylesterase CheB, C-terminal domain"/>
    <property type="match status" value="1"/>
</dbReference>
<evidence type="ECO:0000256" key="2">
    <source>
        <dbReference type="ARBA" id="ARBA00039140"/>
    </source>
</evidence>
<evidence type="ECO:0000313" key="6">
    <source>
        <dbReference type="EMBL" id="HEF28548.1"/>
    </source>
</evidence>
<sequence length="230" mass="24386">MAGRYPAAADDVKMNGKRLGWVHPIDPVRENGMDTTNTQVLRDVVVIAGSQGATEALRKLLARLPADFPAAVLIVIHTNPSGPDYLASVLGRYSTLPVGYGKEGEPVLPGRVYLAPADRHLEIVSPGIIHLDDGPKVKLARPAADRLFTTAAEVFRERVISLVLSGGDSDGADGAVEVRNAGGLSFVQRPDEAPVPSMPIETMRKTILSPQLSAEEMADALIKAVGSVHS</sequence>
<name>A0A7C2B000_9PSED</name>
<dbReference type="InterPro" id="IPR000673">
    <property type="entry name" value="Sig_transdc_resp-reg_Me-estase"/>
</dbReference>
<dbReference type="SUPFAM" id="SSF52738">
    <property type="entry name" value="Methylesterase CheB, C-terminal domain"/>
    <property type="match status" value="1"/>
</dbReference>
<dbReference type="GO" id="GO:0005737">
    <property type="term" value="C:cytoplasm"/>
    <property type="evidence" value="ECO:0007669"/>
    <property type="project" value="InterPro"/>
</dbReference>
<proteinExistence type="predicted"/>
<evidence type="ECO:0000259" key="5">
    <source>
        <dbReference type="PROSITE" id="PS50122"/>
    </source>
</evidence>
<dbReference type="EMBL" id="DSIN01000032">
    <property type="protein sequence ID" value="HEF28548.1"/>
    <property type="molecule type" value="Genomic_DNA"/>
</dbReference>
<feature type="active site" evidence="4">
    <location>
        <position position="170"/>
    </location>
</feature>